<evidence type="ECO:0000256" key="2">
    <source>
        <dbReference type="ARBA" id="ARBA00009450"/>
    </source>
</evidence>
<protein>
    <submittedName>
        <fullName evidence="19">Periplasmic protein involved in polysaccharide export</fullName>
    </submittedName>
</protein>
<dbReference type="STRING" id="349521.HCH_03428"/>
<evidence type="ECO:0000256" key="12">
    <source>
        <dbReference type="ARBA" id="ARBA00023139"/>
    </source>
</evidence>
<evidence type="ECO:0000256" key="4">
    <source>
        <dbReference type="ARBA" id="ARBA00022452"/>
    </source>
</evidence>
<reference evidence="19 20" key="1">
    <citation type="journal article" date="2005" name="Nucleic Acids Res.">
        <title>Genomic blueprint of Hahella chejuensis, a marine microbe producing an algicidal agent.</title>
        <authorList>
            <person name="Jeong H."/>
            <person name="Yim J.H."/>
            <person name="Lee C."/>
            <person name="Choi S.-H."/>
            <person name="Park Y.K."/>
            <person name="Yoon S.H."/>
            <person name="Hur C.-G."/>
            <person name="Kang H.-Y."/>
            <person name="Kim D."/>
            <person name="Lee H.H."/>
            <person name="Park K.H."/>
            <person name="Park S.-H."/>
            <person name="Park H.-S."/>
            <person name="Lee H.K."/>
            <person name="Oh T.K."/>
            <person name="Kim J.F."/>
        </authorList>
    </citation>
    <scope>NUCLEOTIDE SEQUENCE [LARGE SCALE GENOMIC DNA]</scope>
    <source>
        <strain evidence="19 20">KCTC 2396</strain>
    </source>
</reference>
<dbReference type="GO" id="GO:0009279">
    <property type="term" value="C:cell outer membrane"/>
    <property type="evidence" value="ECO:0007669"/>
    <property type="project" value="UniProtKB-SubCell"/>
</dbReference>
<dbReference type="EMBL" id="CP000155">
    <property type="protein sequence ID" value="ABC30176.1"/>
    <property type="molecule type" value="Genomic_DNA"/>
</dbReference>
<dbReference type="Pfam" id="PF22461">
    <property type="entry name" value="SLBB_2"/>
    <property type="match status" value="1"/>
</dbReference>
<evidence type="ECO:0000256" key="14">
    <source>
        <dbReference type="ARBA" id="ARBA00023288"/>
    </source>
</evidence>
<evidence type="ECO:0000313" key="20">
    <source>
        <dbReference type="Proteomes" id="UP000000238"/>
    </source>
</evidence>
<keyword evidence="14" id="KW-0449">Lipoprotein</keyword>
<evidence type="ECO:0000256" key="9">
    <source>
        <dbReference type="ARBA" id="ARBA00023065"/>
    </source>
</evidence>
<evidence type="ECO:0000259" key="16">
    <source>
        <dbReference type="Pfam" id="PF02563"/>
    </source>
</evidence>
<dbReference type="PANTHER" id="PTHR33619">
    <property type="entry name" value="POLYSACCHARIDE EXPORT PROTEIN GFCE-RELATED"/>
    <property type="match status" value="1"/>
</dbReference>
<organism evidence="19 20">
    <name type="scientific">Hahella chejuensis (strain KCTC 2396)</name>
    <dbReference type="NCBI Taxonomy" id="349521"/>
    <lineage>
        <taxon>Bacteria</taxon>
        <taxon>Pseudomonadati</taxon>
        <taxon>Pseudomonadota</taxon>
        <taxon>Gammaproteobacteria</taxon>
        <taxon>Oceanospirillales</taxon>
        <taxon>Hahellaceae</taxon>
        <taxon>Hahella</taxon>
    </lineage>
</organism>
<keyword evidence="4" id="KW-1134">Transmembrane beta strand</keyword>
<keyword evidence="8" id="KW-0625">Polysaccharide transport</keyword>
<dbReference type="Gene3D" id="3.10.560.10">
    <property type="entry name" value="Outer membrane lipoprotein wza domain like"/>
    <property type="match status" value="2"/>
</dbReference>
<dbReference type="NCBIfam" id="TIGR03028">
    <property type="entry name" value="EpsE"/>
    <property type="match status" value="1"/>
</dbReference>
<keyword evidence="20" id="KW-1185">Reference proteome</keyword>
<keyword evidence="5" id="KW-0762">Sugar transport</keyword>
<dbReference type="Pfam" id="PF02563">
    <property type="entry name" value="Poly_export"/>
    <property type="match status" value="1"/>
</dbReference>
<comment type="similarity">
    <text evidence="2">Belongs to the BexD/CtrA/VexA family.</text>
</comment>
<dbReference type="HOGENOM" id="CLU_038343_0_3_6"/>
<feature type="domain" description="Soluble ligand binding" evidence="17">
    <location>
        <begin position="204"/>
        <end position="255"/>
    </location>
</feature>
<dbReference type="GO" id="GO:0006811">
    <property type="term" value="P:monoatomic ion transport"/>
    <property type="evidence" value="ECO:0007669"/>
    <property type="project" value="UniProtKB-KW"/>
</dbReference>
<evidence type="ECO:0000256" key="3">
    <source>
        <dbReference type="ARBA" id="ARBA00022448"/>
    </source>
</evidence>
<feature type="chain" id="PRO_5004215065" evidence="15">
    <location>
        <begin position="34"/>
        <end position="279"/>
    </location>
</feature>
<dbReference type="Pfam" id="PF10531">
    <property type="entry name" value="SLBB"/>
    <property type="match status" value="1"/>
</dbReference>
<feature type="signal peptide" evidence="15">
    <location>
        <begin position="1"/>
        <end position="33"/>
    </location>
</feature>
<evidence type="ECO:0000256" key="8">
    <source>
        <dbReference type="ARBA" id="ARBA00023047"/>
    </source>
</evidence>
<dbReference type="Gene3D" id="3.30.1950.10">
    <property type="entry name" value="wza like domain"/>
    <property type="match status" value="1"/>
</dbReference>
<keyword evidence="10" id="KW-0626">Porin</keyword>
<dbReference type="InterPro" id="IPR017478">
    <property type="entry name" value="Polysacc_export_EpsE"/>
</dbReference>
<evidence type="ECO:0000256" key="15">
    <source>
        <dbReference type="SAM" id="SignalP"/>
    </source>
</evidence>
<dbReference type="eggNOG" id="COG1596">
    <property type="taxonomic scope" value="Bacteria"/>
</dbReference>
<evidence type="ECO:0000256" key="7">
    <source>
        <dbReference type="ARBA" id="ARBA00022729"/>
    </source>
</evidence>
<evidence type="ECO:0000313" key="19">
    <source>
        <dbReference type="EMBL" id="ABC30176.1"/>
    </source>
</evidence>
<evidence type="ECO:0000256" key="1">
    <source>
        <dbReference type="ARBA" id="ARBA00004571"/>
    </source>
</evidence>
<dbReference type="GO" id="GO:0015288">
    <property type="term" value="F:porin activity"/>
    <property type="evidence" value="ECO:0007669"/>
    <property type="project" value="UniProtKB-KW"/>
</dbReference>
<evidence type="ECO:0000256" key="10">
    <source>
        <dbReference type="ARBA" id="ARBA00023114"/>
    </source>
</evidence>
<evidence type="ECO:0000256" key="13">
    <source>
        <dbReference type="ARBA" id="ARBA00023237"/>
    </source>
</evidence>
<keyword evidence="9" id="KW-0406">Ion transport</keyword>
<comment type="subcellular location">
    <subcellularLocation>
        <location evidence="1">Cell outer membrane</location>
        <topology evidence="1">Multi-pass membrane protein</topology>
    </subcellularLocation>
</comment>
<dbReference type="RefSeq" id="WP_011397244.1">
    <property type="nucleotide sequence ID" value="NC_007645.1"/>
</dbReference>
<dbReference type="InterPro" id="IPR049712">
    <property type="entry name" value="Poly_export"/>
</dbReference>
<accession>Q2SGP8</accession>
<evidence type="ECO:0000256" key="5">
    <source>
        <dbReference type="ARBA" id="ARBA00022597"/>
    </source>
</evidence>
<dbReference type="InterPro" id="IPR019554">
    <property type="entry name" value="Soluble_ligand-bd"/>
</dbReference>
<feature type="domain" description="SLBB" evidence="18">
    <location>
        <begin position="119"/>
        <end position="199"/>
    </location>
</feature>
<keyword evidence="12" id="KW-0564">Palmitate</keyword>
<dbReference type="Proteomes" id="UP000000238">
    <property type="component" value="Chromosome"/>
</dbReference>
<keyword evidence="7 15" id="KW-0732">Signal</keyword>
<dbReference type="GO" id="GO:0015159">
    <property type="term" value="F:polysaccharide transmembrane transporter activity"/>
    <property type="evidence" value="ECO:0007669"/>
    <property type="project" value="InterPro"/>
</dbReference>
<dbReference type="AlphaFoldDB" id="Q2SGP8"/>
<gene>
    <name evidence="19" type="ordered locus">HCH_03428</name>
</gene>
<evidence type="ECO:0000256" key="6">
    <source>
        <dbReference type="ARBA" id="ARBA00022692"/>
    </source>
</evidence>
<sequence>MKAFSSYVMQLTQMPTKIVLCLLTLILFTPAQAAEVASLNYRLAPGDAIRINVFQQPDLTLDTRISENGSITYPLIGSLQLGGETLAAAEQQIAAGLRQGKYVKDPQVTITLLEIRGNQVSVLGQVSRPGRFPLDTQKTRLSDVLAMAGGVTASGSDIVVVSGIREGRPFHKEVDFPSIFSQGERNENILVAGGDVIFVDKAPVYYIYGEVQRPGVYRVERNMTVQQALAQGGGISLRGTDNGIKVYRKDAKGDVELKESELYDPVRADDVIYIRESLF</sequence>
<dbReference type="InterPro" id="IPR054765">
    <property type="entry name" value="SLBB_dom"/>
</dbReference>
<proteinExistence type="inferred from homology"/>
<dbReference type="GO" id="GO:0046930">
    <property type="term" value="C:pore complex"/>
    <property type="evidence" value="ECO:0007669"/>
    <property type="project" value="UniProtKB-KW"/>
</dbReference>
<dbReference type="PANTHER" id="PTHR33619:SF3">
    <property type="entry name" value="POLYSACCHARIDE EXPORT PROTEIN GFCE-RELATED"/>
    <property type="match status" value="1"/>
</dbReference>
<evidence type="ECO:0000259" key="17">
    <source>
        <dbReference type="Pfam" id="PF10531"/>
    </source>
</evidence>
<keyword evidence="11" id="KW-0472">Membrane</keyword>
<dbReference type="KEGG" id="hch:HCH_03428"/>
<dbReference type="InterPro" id="IPR003715">
    <property type="entry name" value="Poly_export_N"/>
</dbReference>
<evidence type="ECO:0000259" key="18">
    <source>
        <dbReference type="Pfam" id="PF22461"/>
    </source>
</evidence>
<keyword evidence="13" id="KW-0998">Cell outer membrane</keyword>
<keyword evidence="6" id="KW-0812">Transmembrane</keyword>
<keyword evidence="3" id="KW-0813">Transport</keyword>
<evidence type="ECO:0000256" key="11">
    <source>
        <dbReference type="ARBA" id="ARBA00023136"/>
    </source>
</evidence>
<feature type="domain" description="Polysaccharide export protein N-terminal" evidence="16">
    <location>
        <begin position="39"/>
        <end position="112"/>
    </location>
</feature>
<name>Q2SGP8_HAHCH</name>